<accession>A0A3P8D350</accession>
<evidence type="ECO:0000313" key="2">
    <source>
        <dbReference type="Proteomes" id="UP000050761"/>
    </source>
</evidence>
<evidence type="ECO:0000313" key="3">
    <source>
        <dbReference type="WBParaSite" id="HPBE_0001206401-mRNA-1"/>
    </source>
</evidence>
<sequence length="262" mass="28954">MLVDALQNGYDLNTEVMEIDLYRSKAVYDASGNPMSFKGAVRLTIQVSKGTRHRIGLFVLAVGDDVIVLGTNALKKLGWNLPPYEQSMPGRAEVSRGRRYQHKEGKAKEAAVRQQILRASNTVIVAQRLCLKPGETKGVSPRCDDMKQDGVLRSSGEILLDTEGQDAQHQTQVPVRNSFAGAKMFREGEVVSTCVGTQIAEGVVFKARSEVYQSHLQQADKAVFLQQPEAKRALKKARLDISEASEESKKRLLQLLVFLDLG</sequence>
<reference evidence="3" key="2">
    <citation type="submission" date="2019-09" db="UniProtKB">
        <authorList>
            <consortium name="WormBaseParasite"/>
        </authorList>
    </citation>
    <scope>IDENTIFICATION</scope>
</reference>
<reference evidence="1 2" key="1">
    <citation type="submission" date="2018-11" db="EMBL/GenBank/DDBJ databases">
        <authorList>
            <consortium name="Pathogen Informatics"/>
        </authorList>
    </citation>
    <scope>NUCLEOTIDE SEQUENCE [LARGE SCALE GENOMIC DNA]</scope>
</reference>
<dbReference type="Proteomes" id="UP000050761">
    <property type="component" value="Unassembled WGS sequence"/>
</dbReference>
<gene>
    <name evidence="1" type="ORF">HPBE_LOCUS12064</name>
</gene>
<organism evidence="2 3">
    <name type="scientific">Heligmosomoides polygyrus</name>
    <name type="common">Parasitic roundworm</name>
    <dbReference type="NCBI Taxonomy" id="6339"/>
    <lineage>
        <taxon>Eukaryota</taxon>
        <taxon>Metazoa</taxon>
        <taxon>Ecdysozoa</taxon>
        <taxon>Nematoda</taxon>
        <taxon>Chromadorea</taxon>
        <taxon>Rhabditida</taxon>
        <taxon>Rhabditina</taxon>
        <taxon>Rhabditomorpha</taxon>
        <taxon>Strongyloidea</taxon>
        <taxon>Heligmosomidae</taxon>
        <taxon>Heligmosomoides</taxon>
    </lineage>
</organism>
<name>A0A183FUY8_HELPZ</name>
<dbReference type="AlphaFoldDB" id="A0A183FUY8"/>
<proteinExistence type="predicted"/>
<evidence type="ECO:0000313" key="1">
    <source>
        <dbReference type="EMBL" id="VDO90795.1"/>
    </source>
</evidence>
<keyword evidence="2" id="KW-1185">Reference proteome</keyword>
<dbReference type="OrthoDB" id="5875969at2759"/>
<accession>A0A183FUY8</accession>
<dbReference type="WBParaSite" id="HPBE_0001206401-mRNA-1">
    <property type="protein sequence ID" value="HPBE_0001206401-mRNA-1"/>
    <property type="gene ID" value="HPBE_0001206401"/>
</dbReference>
<dbReference type="EMBL" id="UZAH01027342">
    <property type="protein sequence ID" value="VDO90795.1"/>
    <property type="molecule type" value="Genomic_DNA"/>
</dbReference>
<protein>
    <submittedName>
        <fullName evidence="3">RMI1_N domain-containing protein</fullName>
    </submittedName>
</protein>